<dbReference type="CDD" id="cd00067">
    <property type="entry name" value="GAL4"/>
    <property type="match status" value="1"/>
</dbReference>
<dbReference type="Gene3D" id="4.10.240.10">
    <property type="entry name" value="Zn(2)-C6 fungal-type DNA-binding domain"/>
    <property type="match status" value="1"/>
</dbReference>
<dbReference type="EMBL" id="MU853632">
    <property type="protein sequence ID" value="KAK4140411.1"/>
    <property type="molecule type" value="Genomic_DNA"/>
</dbReference>
<dbReference type="InterPro" id="IPR036864">
    <property type="entry name" value="Zn2-C6_fun-type_DNA-bd_sf"/>
</dbReference>
<dbReference type="AlphaFoldDB" id="A0AAN6UX43"/>
<organism evidence="3 4">
    <name type="scientific">Dichotomopilus funicola</name>
    <dbReference type="NCBI Taxonomy" id="1934379"/>
    <lineage>
        <taxon>Eukaryota</taxon>
        <taxon>Fungi</taxon>
        <taxon>Dikarya</taxon>
        <taxon>Ascomycota</taxon>
        <taxon>Pezizomycotina</taxon>
        <taxon>Sordariomycetes</taxon>
        <taxon>Sordariomycetidae</taxon>
        <taxon>Sordariales</taxon>
        <taxon>Chaetomiaceae</taxon>
        <taxon>Dichotomopilus</taxon>
    </lineage>
</organism>
<keyword evidence="1" id="KW-0539">Nucleus</keyword>
<feature type="compositionally biased region" description="Polar residues" evidence="2">
    <location>
        <begin position="96"/>
        <end position="109"/>
    </location>
</feature>
<dbReference type="Proteomes" id="UP001302676">
    <property type="component" value="Unassembled WGS sequence"/>
</dbReference>
<feature type="compositionally biased region" description="Low complexity" evidence="2">
    <location>
        <begin position="304"/>
        <end position="322"/>
    </location>
</feature>
<name>A0AAN6UX43_9PEZI</name>
<evidence type="ECO:0000256" key="2">
    <source>
        <dbReference type="SAM" id="MobiDB-lite"/>
    </source>
</evidence>
<protein>
    <recommendedName>
        <fullName evidence="5">Zn(2)-C6 fungal-type domain-containing protein</fullName>
    </recommendedName>
</protein>
<accession>A0AAN6UX43</accession>
<feature type="region of interest" description="Disordered" evidence="2">
    <location>
        <begin position="1"/>
        <end position="23"/>
    </location>
</feature>
<feature type="region of interest" description="Disordered" evidence="2">
    <location>
        <begin position="304"/>
        <end position="324"/>
    </location>
</feature>
<reference evidence="3" key="2">
    <citation type="submission" date="2023-05" db="EMBL/GenBank/DDBJ databases">
        <authorList>
            <consortium name="Lawrence Berkeley National Laboratory"/>
            <person name="Steindorff A."/>
            <person name="Hensen N."/>
            <person name="Bonometti L."/>
            <person name="Westerberg I."/>
            <person name="Brannstrom I.O."/>
            <person name="Guillou S."/>
            <person name="Cros-Aarteil S."/>
            <person name="Calhoun S."/>
            <person name="Haridas S."/>
            <person name="Kuo A."/>
            <person name="Mondo S."/>
            <person name="Pangilinan J."/>
            <person name="Riley R."/>
            <person name="Labutti K."/>
            <person name="Andreopoulos B."/>
            <person name="Lipzen A."/>
            <person name="Chen C."/>
            <person name="Yanf M."/>
            <person name="Daum C."/>
            <person name="Ng V."/>
            <person name="Clum A."/>
            <person name="Ohm R."/>
            <person name="Martin F."/>
            <person name="Silar P."/>
            <person name="Natvig D."/>
            <person name="Lalanne C."/>
            <person name="Gautier V."/>
            <person name="Ament-Velasquez S.L."/>
            <person name="Kruys A."/>
            <person name="Hutchinson M.I."/>
            <person name="Powell A.J."/>
            <person name="Barry K."/>
            <person name="Miller A.N."/>
            <person name="Grigoriev I.V."/>
            <person name="Debuchy R."/>
            <person name="Gladieux P."/>
            <person name="Thoren M.H."/>
            <person name="Johannesson H."/>
        </authorList>
    </citation>
    <scope>NUCLEOTIDE SEQUENCE</scope>
    <source>
        <strain evidence="3">CBS 141.50</strain>
    </source>
</reference>
<evidence type="ECO:0000313" key="3">
    <source>
        <dbReference type="EMBL" id="KAK4140411.1"/>
    </source>
</evidence>
<dbReference type="InterPro" id="IPR001138">
    <property type="entry name" value="Zn2Cys6_DnaBD"/>
</dbReference>
<dbReference type="GO" id="GO:0008270">
    <property type="term" value="F:zinc ion binding"/>
    <property type="evidence" value="ECO:0007669"/>
    <property type="project" value="InterPro"/>
</dbReference>
<sequence length="438" mass="47542">MTVSSPRTRPADGPLPPMPRRQSCDRCHEQKVRCVTEGLDGAITLGGVIHENDAKSDGHVVSLVPCVRCRKAGAVCAYSRDVGLGQLEPLEEAECHSQQSPSSFRQSTPLPSPTVASPPLFEPTSHPNALLGTPPLTEHWETTPYRADSTHPMMGGMCQMATFATIPSVPTAPLFPDSTTHMVPPTEHAMDSYTWGFPATSDNLLQELGDIDFRIHQARRGLLLPHCTPAPWSSPGVNEAFDAACSLVDVVDRFAAKRRMPSSDVHLAGIETALETSTRLMIHSCHEALLGIFEHLSASLLSHLSHPQHQQTPPRTPPHAAAFLPQQGNPQAAIVANSIRHLISQLDRAILSLSGTYYNTQPPQPHHQSEHETLSMANLMGHTSQVSGIPVTYGGGDESWLGNNVTGNPLFNEMEQRQARVGGQIKTVERLLRQPIVA</sequence>
<gene>
    <name evidence="3" type="ORF">C8A04DRAFT_39937</name>
</gene>
<evidence type="ECO:0000256" key="1">
    <source>
        <dbReference type="ARBA" id="ARBA00023242"/>
    </source>
</evidence>
<evidence type="ECO:0000313" key="4">
    <source>
        <dbReference type="Proteomes" id="UP001302676"/>
    </source>
</evidence>
<comment type="caution">
    <text evidence="3">The sequence shown here is derived from an EMBL/GenBank/DDBJ whole genome shotgun (WGS) entry which is preliminary data.</text>
</comment>
<proteinExistence type="predicted"/>
<dbReference type="RefSeq" id="XP_062633782.1">
    <property type="nucleotide sequence ID" value="XM_062784767.1"/>
</dbReference>
<dbReference type="GeneID" id="87821380"/>
<keyword evidence="4" id="KW-1185">Reference proteome</keyword>
<dbReference type="GO" id="GO:0000981">
    <property type="term" value="F:DNA-binding transcription factor activity, RNA polymerase II-specific"/>
    <property type="evidence" value="ECO:0007669"/>
    <property type="project" value="InterPro"/>
</dbReference>
<feature type="region of interest" description="Disordered" evidence="2">
    <location>
        <begin position="93"/>
        <end position="116"/>
    </location>
</feature>
<evidence type="ECO:0008006" key="5">
    <source>
        <dbReference type="Google" id="ProtNLM"/>
    </source>
</evidence>
<reference evidence="3" key="1">
    <citation type="journal article" date="2023" name="Mol. Phylogenet. Evol.">
        <title>Genome-scale phylogeny and comparative genomics of the fungal order Sordariales.</title>
        <authorList>
            <person name="Hensen N."/>
            <person name="Bonometti L."/>
            <person name="Westerberg I."/>
            <person name="Brannstrom I.O."/>
            <person name="Guillou S."/>
            <person name="Cros-Aarteil S."/>
            <person name="Calhoun S."/>
            <person name="Haridas S."/>
            <person name="Kuo A."/>
            <person name="Mondo S."/>
            <person name="Pangilinan J."/>
            <person name="Riley R."/>
            <person name="LaButti K."/>
            <person name="Andreopoulos B."/>
            <person name="Lipzen A."/>
            <person name="Chen C."/>
            <person name="Yan M."/>
            <person name="Daum C."/>
            <person name="Ng V."/>
            <person name="Clum A."/>
            <person name="Steindorff A."/>
            <person name="Ohm R.A."/>
            <person name="Martin F."/>
            <person name="Silar P."/>
            <person name="Natvig D.O."/>
            <person name="Lalanne C."/>
            <person name="Gautier V."/>
            <person name="Ament-Velasquez S.L."/>
            <person name="Kruys A."/>
            <person name="Hutchinson M.I."/>
            <person name="Powell A.J."/>
            <person name="Barry K."/>
            <person name="Miller A.N."/>
            <person name="Grigoriev I.V."/>
            <person name="Debuchy R."/>
            <person name="Gladieux P."/>
            <person name="Hiltunen Thoren M."/>
            <person name="Johannesson H."/>
        </authorList>
    </citation>
    <scope>NUCLEOTIDE SEQUENCE</scope>
    <source>
        <strain evidence="3">CBS 141.50</strain>
    </source>
</reference>